<evidence type="ECO:0000256" key="6">
    <source>
        <dbReference type="ARBA" id="ARBA00022801"/>
    </source>
</evidence>
<evidence type="ECO:0000256" key="8">
    <source>
        <dbReference type="HAMAP-Rule" id="MF_00757"/>
    </source>
</evidence>
<comment type="function">
    <text evidence="8">Part of ribonuclease P, a protein complex that generates mature tRNA molecules by cleaving their 5'-ends.</text>
</comment>
<sequence length="105" mass="12336">MAKHRGRRSKKQEKIAQTRIDQLFNLAFDYSNEGNSEESKKVIELALSISKRYNQRLTKKQRLQICRNCNIFFNADNSRNRLSPKGWKIITCLECGNLTRFSKPN</sequence>
<keyword evidence="2 8" id="KW-0819">tRNA processing</keyword>
<evidence type="ECO:0000313" key="10">
    <source>
        <dbReference type="Proteomes" id="UP000585802"/>
    </source>
</evidence>
<dbReference type="EC" id="3.1.26.5" evidence="8"/>
<feature type="binding site" evidence="8">
    <location>
        <position position="92"/>
    </location>
    <ligand>
        <name>Zn(2+)</name>
        <dbReference type="ChEBI" id="CHEBI:29105"/>
    </ligand>
</feature>
<dbReference type="InterPro" id="IPR016432">
    <property type="entry name" value="RNP4"/>
</dbReference>
<dbReference type="GO" id="GO:0030677">
    <property type="term" value="C:ribonuclease P complex"/>
    <property type="evidence" value="ECO:0007669"/>
    <property type="project" value="UniProtKB-UniRule"/>
</dbReference>
<dbReference type="GO" id="GO:0001682">
    <property type="term" value="P:tRNA 5'-leader removal"/>
    <property type="evidence" value="ECO:0007669"/>
    <property type="project" value="UniProtKB-UniRule"/>
</dbReference>
<comment type="caution">
    <text evidence="9">The sequence shown here is derived from an EMBL/GenBank/DDBJ whole genome shotgun (WGS) entry which is preliminary data.</text>
</comment>
<feature type="binding site" evidence="8">
    <location>
        <position position="66"/>
    </location>
    <ligand>
        <name>Zn(2+)</name>
        <dbReference type="ChEBI" id="CHEBI:29105"/>
    </ligand>
</feature>
<evidence type="ECO:0000256" key="4">
    <source>
        <dbReference type="ARBA" id="ARBA00022723"/>
    </source>
</evidence>
<name>A0A7J4GRG3_9ARCH</name>
<comment type="cofactor">
    <cofactor evidence="8">
        <name>Zn(2+)</name>
        <dbReference type="ChEBI" id="CHEBI:29105"/>
    </cofactor>
    <text evidence="8">Binds 1 zinc ion per subunit.</text>
</comment>
<dbReference type="EMBL" id="DUCX01000037">
    <property type="protein sequence ID" value="HIF37216.1"/>
    <property type="molecule type" value="Genomic_DNA"/>
</dbReference>
<dbReference type="HAMAP" id="MF_00757">
    <property type="entry name" value="RNase_P_4"/>
    <property type="match status" value="1"/>
</dbReference>
<comment type="catalytic activity">
    <reaction evidence="8">
        <text>Endonucleolytic cleavage of RNA, removing 5'-extranucleotides from tRNA precursor.</text>
        <dbReference type="EC" id="3.1.26.5"/>
    </reaction>
</comment>
<dbReference type="Gene3D" id="6.20.50.20">
    <property type="match status" value="1"/>
</dbReference>
<proteinExistence type="inferred from homology"/>
<evidence type="ECO:0000256" key="5">
    <source>
        <dbReference type="ARBA" id="ARBA00022759"/>
    </source>
</evidence>
<protein>
    <recommendedName>
        <fullName evidence="8">Ribonuclease P protein component 4</fullName>
        <shortName evidence="8">RNase P component 4</shortName>
        <ecNumber evidence="8">3.1.26.5</ecNumber>
    </recommendedName>
    <alternativeName>
        <fullName evidence="8">Rpp21</fullName>
    </alternativeName>
</protein>
<feature type="binding site" evidence="8">
    <location>
        <position position="69"/>
    </location>
    <ligand>
        <name>Zn(2+)</name>
        <dbReference type="ChEBI" id="CHEBI:29105"/>
    </ligand>
</feature>
<comment type="similarity">
    <text evidence="8">Belongs to the eukaryotic/archaeal RNase P protein component 4 family.</text>
</comment>
<accession>A0A7J4GRG3</accession>
<evidence type="ECO:0000256" key="2">
    <source>
        <dbReference type="ARBA" id="ARBA00022694"/>
    </source>
</evidence>
<keyword evidence="5 8" id="KW-0255">Endonuclease</keyword>
<keyword evidence="7 8" id="KW-0862">Zinc</keyword>
<dbReference type="GO" id="GO:0008270">
    <property type="term" value="F:zinc ion binding"/>
    <property type="evidence" value="ECO:0007669"/>
    <property type="project" value="UniProtKB-UniRule"/>
</dbReference>
<comment type="subcellular location">
    <subcellularLocation>
        <location evidence="8">Cytoplasm</location>
    </subcellularLocation>
</comment>
<dbReference type="GO" id="GO:0005737">
    <property type="term" value="C:cytoplasm"/>
    <property type="evidence" value="ECO:0007669"/>
    <property type="project" value="UniProtKB-SubCell"/>
</dbReference>
<evidence type="ECO:0000313" key="9">
    <source>
        <dbReference type="EMBL" id="HIF37216.1"/>
    </source>
</evidence>
<dbReference type="Gene3D" id="1.20.5.420">
    <property type="entry name" value="Immunoglobulin FC, subunit C"/>
    <property type="match status" value="1"/>
</dbReference>
<reference evidence="10" key="1">
    <citation type="journal article" date="2019" name="bioRxiv">
        <title>Genome diversification in globally distributed novel marine Proteobacteria is linked to environmental adaptation.</title>
        <authorList>
            <person name="Zhou Z."/>
            <person name="Tran P.Q."/>
            <person name="Kieft K."/>
            <person name="Anantharaman K."/>
        </authorList>
    </citation>
    <scope>NUCLEOTIDE SEQUENCE [LARGE SCALE GENOMIC DNA]</scope>
</reference>
<dbReference type="AlphaFoldDB" id="A0A7J4GRG3"/>
<comment type="subunit">
    <text evidence="8">Consists of a catalytic RNA component and at least 4-5 protein subunits.</text>
</comment>
<organism evidence="9 10">
    <name type="scientific">Marine Group III euryarchaeote</name>
    <dbReference type="NCBI Taxonomy" id="2173149"/>
    <lineage>
        <taxon>Archaea</taxon>
        <taxon>Methanobacteriati</taxon>
        <taxon>Thermoplasmatota</taxon>
        <taxon>Thermoplasmata</taxon>
        <taxon>Candidatus Thermoprofundales</taxon>
    </lineage>
</organism>
<dbReference type="GO" id="GO:0004526">
    <property type="term" value="F:ribonuclease P activity"/>
    <property type="evidence" value="ECO:0007669"/>
    <property type="project" value="UniProtKB-UniRule"/>
</dbReference>
<gene>
    <name evidence="8" type="primary">rnp4</name>
    <name evidence="9" type="ORF">EYQ70_02245</name>
</gene>
<feature type="binding site" evidence="8">
    <location>
        <position position="95"/>
    </location>
    <ligand>
        <name>Zn(2+)</name>
        <dbReference type="ChEBI" id="CHEBI:29105"/>
    </ligand>
</feature>
<evidence type="ECO:0000256" key="1">
    <source>
        <dbReference type="ARBA" id="ARBA00022490"/>
    </source>
</evidence>
<evidence type="ECO:0000256" key="7">
    <source>
        <dbReference type="ARBA" id="ARBA00022833"/>
    </source>
</evidence>
<keyword evidence="6 8" id="KW-0378">Hydrolase</keyword>
<evidence type="ECO:0000256" key="3">
    <source>
        <dbReference type="ARBA" id="ARBA00022722"/>
    </source>
</evidence>
<keyword evidence="4 8" id="KW-0479">Metal-binding</keyword>
<dbReference type="InterPro" id="IPR007175">
    <property type="entry name" value="Rpr2/Snm1/Rpp21"/>
</dbReference>
<keyword evidence="3 8" id="KW-0540">Nuclease</keyword>
<dbReference type="PIRSF" id="PIRSF004878">
    <property type="entry name" value="RNase_P_4"/>
    <property type="match status" value="1"/>
</dbReference>
<keyword evidence="1 8" id="KW-0963">Cytoplasm</keyword>
<dbReference type="Proteomes" id="UP000585802">
    <property type="component" value="Unassembled WGS sequence"/>
</dbReference>
<dbReference type="Pfam" id="PF04032">
    <property type="entry name" value="Rpr2"/>
    <property type="match status" value="1"/>
</dbReference>